<organism evidence="4 5">
    <name type="scientific">Phtheirospermum japonicum</name>
    <dbReference type="NCBI Taxonomy" id="374723"/>
    <lineage>
        <taxon>Eukaryota</taxon>
        <taxon>Viridiplantae</taxon>
        <taxon>Streptophyta</taxon>
        <taxon>Embryophyta</taxon>
        <taxon>Tracheophyta</taxon>
        <taxon>Spermatophyta</taxon>
        <taxon>Magnoliopsida</taxon>
        <taxon>eudicotyledons</taxon>
        <taxon>Gunneridae</taxon>
        <taxon>Pentapetalae</taxon>
        <taxon>asterids</taxon>
        <taxon>lamiids</taxon>
        <taxon>Lamiales</taxon>
        <taxon>Orobanchaceae</taxon>
        <taxon>Orobanchaceae incertae sedis</taxon>
        <taxon>Phtheirospermum</taxon>
    </lineage>
</organism>
<dbReference type="InterPro" id="IPR000073">
    <property type="entry name" value="AB_hydrolase_1"/>
</dbReference>
<comment type="caution">
    <text evidence="4">The sequence shown here is derived from an EMBL/GenBank/DDBJ whole genome shotgun (WGS) entry which is preliminary data.</text>
</comment>
<evidence type="ECO:0000256" key="1">
    <source>
        <dbReference type="ARBA" id="ARBA00008645"/>
    </source>
</evidence>
<dbReference type="OrthoDB" id="408373at2759"/>
<dbReference type="EMBL" id="BMAC01000079">
    <property type="protein sequence ID" value="GFP84150.1"/>
    <property type="molecule type" value="Genomic_DNA"/>
</dbReference>
<keyword evidence="5" id="KW-1185">Reference proteome</keyword>
<dbReference type="Gene3D" id="3.40.50.1820">
    <property type="entry name" value="alpha/beta hydrolase"/>
    <property type="match status" value="1"/>
</dbReference>
<evidence type="ECO:0000259" key="3">
    <source>
        <dbReference type="Pfam" id="PF00561"/>
    </source>
</evidence>
<gene>
    <name evidence="4" type="ORF">PHJA_000558700</name>
</gene>
<sequence length="281" mass="30874">MEAYASHCAKGLAATLNASTYGNGSQTIVLSHGYGANSSIWHNIIPLLAICFKVLVYDLAFSPNVKTKLYDPARYSNYSAYAQDLTCILDELKVKKSIFVGHSMSAMIGGIAATQRPGLFKHLVLLNGSPRYLNDEKARYKGGFSQYQVDSIFDSIKKNYTAWVQGFAPVAIGVNNKDAILEFKRSLLRLSSQVALSTAKVVFLSDYRDVLPRVGVPTTIIQSQSDTIVPNPVAQYMQRKLGAQAKAKLRILNTTGHFLQLTDPALLVRVLKEVIINANKV</sequence>
<reference evidence="4" key="1">
    <citation type="submission" date="2020-07" db="EMBL/GenBank/DDBJ databases">
        <title>Ethylene signaling mediates host invasion by parasitic plants.</title>
        <authorList>
            <person name="Yoshida S."/>
        </authorList>
    </citation>
    <scope>NUCLEOTIDE SEQUENCE</scope>
    <source>
        <strain evidence="4">Okayama</strain>
    </source>
</reference>
<dbReference type="InterPro" id="IPR029058">
    <property type="entry name" value="AB_hydrolase_fold"/>
</dbReference>
<dbReference type="GO" id="GO:0016787">
    <property type="term" value="F:hydrolase activity"/>
    <property type="evidence" value="ECO:0007669"/>
    <property type="project" value="UniProtKB-KW"/>
</dbReference>
<proteinExistence type="inferred from homology"/>
<dbReference type="PANTHER" id="PTHR43039">
    <property type="entry name" value="ESTERASE-RELATED"/>
    <property type="match status" value="1"/>
</dbReference>
<evidence type="ECO:0000256" key="2">
    <source>
        <dbReference type="ARBA" id="ARBA00022801"/>
    </source>
</evidence>
<evidence type="ECO:0000313" key="5">
    <source>
        <dbReference type="Proteomes" id="UP000653305"/>
    </source>
</evidence>
<keyword evidence="2" id="KW-0378">Hydrolase</keyword>
<dbReference type="AlphaFoldDB" id="A0A830B903"/>
<dbReference type="FunFam" id="3.40.50.1820:FF:000042">
    <property type="entry name" value="probable strigolactone esterase DAD2"/>
    <property type="match status" value="1"/>
</dbReference>
<protein>
    <submittedName>
        <fullName evidence="4">Probable strigolactone esterase d14 homolog</fullName>
    </submittedName>
</protein>
<feature type="domain" description="AB hydrolase-1" evidence="3">
    <location>
        <begin position="27"/>
        <end position="264"/>
    </location>
</feature>
<evidence type="ECO:0000313" key="4">
    <source>
        <dbReference type="EMBL" id="GFP84150.1"/>
    </source>
</evidence>
<accession>A0A830B903</accession>
<dbReference type="Pfam" id="PF00561">
    <property type="entry name" value="Abhydrolase_1"/>
    <property type="match status" value="1"/>
</dbReference>
<name>A0A830B903_9LAMI</name>
<dbReference type="SUPFAM" id="SSF53474">
    <property type="entry name" value="alpha/beta-Hydrolases"/>
    <property type="match status" value="1"/>
</dbReference>
<dbReference type="Proteomes" id="UP000653305">
    <property type="component" value="Unassembled WGS sequence"/>
</dbReference>
<comment type="similarity">
    <text evidence="1">Belongs to the AB hydrolase superfamily.</text>
</comment>